<proteinExistence type="predicted"/>
<dbReference type="PROSITE" id="PS51257">
    <property type="entry name" value="PROKAR_LIPOPROTEIN"/>
    <property type="match status" value="1"/>
</dbReference>
<protein>
    <recommendedName>
        <fullName evidence="4">Lipoprotein</fullName>
    </recommendedName>
</protein>
<dbReference type="RefSeq" id="WP_353565187.1">
    <property type="nucleotide sequence ID" value="NZ_BAABRI010000001.1"/>
</dbReference>
<dbReference type="Proteomes" id="UP001476282">
    <property type="component" value="Unassembled WGS sequence"/>
</dbReference>
<evidence type="ECO:0000313" key="2">
    <source>
        <dbReference type="EMBL" id="GAA5481031.1"/>
    </source>
</evidence>
<comment type="caution">
    <text evidence="2">The sequence shown here is derived from an EMBL/GenBank/DDBJ whole genome shotgun (WGS) entry which is preliminary data.</text>
</comment>
<gene>
    <name evidence="2" type="ORF">Hsar01_00236</name>
</gene>
<keyword evidence="3" id="KW-1185">Reference proteome</keyword>
<reference evidence="2 3" key="1">
    <citation type="submission" date="2024-02" db="EMBL/GenBank/DDBJ databases">
        <title>Haloferula sargassicola NBRC 104335.</title>
        <authorList>
            <person name="Ichikawa N."/>
            <person name="Katano-Makiyama Y."/>
            <person name="Hidaka K."/>
        </authorList>
    </citation>
    <scope>NUCLEOTIDE SEQUENCE [LARGE SCALE GENOMIC DNA]</scope>
    <source>
        <strain evidence="2 3">NBRC 104335</strain>
    </source>
</reference>
<evidence type="ECO:0000313" key="3">
    <source>
        <dbReference type="Proteomes" id="UP001476282"/>
    </source>
</evidence>
<dbReference type="EMBL" id="BAABRI010000001">
    <property type="protein sequence ID" value="GAA5481031.1"/>
    <property type="molecule type" value="Genomic_DNA"/>
</dbReference>
<evidence type="ECO:0008006" key="4">
    <source>
        <dbReference type="Google" id="ProtNLM"/>
    </source>
</evidence>
<name>A0ABP9UH87_9BACT</name>
<organism evidence="2 3">
    <name type="scientific">Haloferula sargassicola</name>
    <dbReference type="NCBI Taxonomy" id="490096"/>
    <lineage>
        <taxon>Bacteria</taxon>
        <taxon>Pseudomonadati</taxon>
        <taxon>Verrucomicrobiota</taxon>
        <taxon>Verrucomicrobiia</taxon>
        <taxon>Verrucomicrobiales</taxon>
        <taxon>Verrucomicrobiaceae</taxon>
        <taxon>Haloferula</taxon>
    </lineage>
</organism>
<sequence length="126" mass="13287">MRFLHLAVPAILAGALSSCGTMQSISSATSNGVDKLGKSLDSGFNKVASVATSPFKPGIPVVEARPEDFEKVQTGHDQAIAYQNAQRQRRSSLWGLFSGPADFEEPALPEMNDASFDGGLLPPANP</sequence>
<evidence type="ECO:0000256" key="1">
    <source>
        <dbReference type="SAM" id="MobiDB-lite"/>
    </source>
</evidence>
<feature type="region of interest" description="Disordered" evidence="1">
    <location>
        <begin position="104"/>
        <end position="126"/>
    </location>
</feature>
<accession>A0ABP9UH87</accession>